<dbReference type="CDD" id="cd03801">
    <property type="entry name" value="GT4_PimA-like"/>
    <property type="match status" value="1"/>
</dbReference>
<dbReference type="Proteomes" id="UP000219494">
    <property type="component" value="Unassembled WGS sequence"/>
</dbReference>
<evidence type="ECO:0000313" key="2">
    <source>
        <dbReference type="Proteomes" id="UP000219494"/>
    </source>
</evidence>
<dbReference type="Gene3D" id="3.40.50.2000">
    <property type="entry name" value="Glycogen Phosphorylase B"/>
    <property type="match status" value="1"/>
</dbReference>
<dbReference type="Pfam" id="PF13692">
    <property type="entry name" value="Glyco_trans_1_4"/>
    <property type="match status" value="1"/>
</dbReference>
<proteinExistence type="predicted"/>
<dbReference type="EMBL" id="OBMI01000001">
    <property type="protein sequence ID" value="SOB81096.1"/>
    <property type="molecule type" value="Genomic_DNA"/>
</dbReference>
<dbReference type="SUPFAM" id="SSF53756">
    <property type="entry name" value="UDP-Glycosyltransferase/glycogen phosphorylase"/>
    <property type="match status" value="1"/>
</dbReference>
<keyword evidence="2" id="KW-1185">Reference proteome</keyword>
<sequence>MGTAQDMNGRTPAAVAAVLDAGWMARAARGVSALLNGALGHRLSRHLPGALTGRLHRLAARVPPRTTVHGSGAPGRQYLLVGHDLSLSGAPQLLLEIARLLVADGRAVTLMTPEDGPLRTPLVEAGATVIVDPLLLRRPERLLSVLAGSVDGALCNSVVTAAAVTALAPRTPVIWYVHEVSVLQDRMAADPALGAAFALPARLWAGSELSAALLRPMRDDVEVVPYGLDPIAAAQPIASPSQRLLRLASLATIEPRKGQDLLVAAVAMLAPAVRAAIHVDLYGRMTHPEFGADVCAAAAGLPVTIPGSLDRDGYRAAVLACDAVVVPSRDDTLPLVSLDALGVGRVLICTSTTGTAAYLENGVSGFVASEPTAAAIATALKEALARREDWPAIAAAGRAVFARHFSKDVFAARLRDTIAALAS</sequence>
<dbReference type="GO" id="GO:0016740">
    <property type="term" value="F:transferase activity"/>
    <property type="evidence" value="ECO:0007669"/>
    <property type="project" value="UniProtKB-KW"/>
</dbReference>
<dbReference type="AlphaFoldDB" id="A0A285QGX5"/>
<dbReference type="OrthoDB" id="9783791at2"/>
<accession>A0A285QGX5</accession>
<reference evidence="1 2" key="1">
    <citation type="submission" date="2017-07" db="EMBL/GenBank/DDBJ databases">
        <authorList>
            <person name="Sun Z.S."/>
            <person name="Albrecht U."/>
            <person name="Echele G."/>
            <person name="Lee C.C."/>
        </authorList>
    </citation>
    <scope>NUCLEOTIDE SEQUENCE [LARGE SCALE GENOMIC DNA]</scope>
    <source>
        <strain evidence="1 2">CGMCC 1.12672</strain>
    </source>
</reference>
<dbReference type="Pfam" id="PF16994">
    <property type="entry name" value="Glyco_trans_4_5"/>
    <property type="match status" value="1"/>
</dbReference>
<name>A0A285QGX5_9SPHN</name>
<evidence type="ECO:0000313" key="1">
    <source>
        <dbReference type="EMBL" id="SOB81096.1"/>
    </source>
</evidence>
<dbReference type="InterPro" id="IPR041693">
    <property type="entry name" value="Glyco_trans_4_5"/>
</dbReference>
<protein>
    <submittedName>
        <fullName evidence="1">Glycosyl transferases group 1</fullName>
    </submittedName>
</protein>
<gene>
    <name evidence="1" type="ORF">SAMN06297144_1394</name>
</gene>
<dbReference type="RefSeq" id="WP_097063167.1">
    <property type="nucleotide sequence ID" value="NZ_OBMI01000001.1"/>
</dbReference>
<organism evidence="1 2">
    <name type="scientific">Sphingomonas guangdongensis</name>
    <dbReference type="NCBI Taxonomy" id="1141890"/>
    <lineage>
        <taxon>Bacteria</taxon>
        <taxon>Pseudomonadati</taxon>
        <taxon>Pseudomonadota</taxon>
        <taxon>Alphaproteobacteria</taxon>
        <taxon>Sphingomonadales</taxon>
        <taxon>Sphingomonadaceae</taxon>
        <taxon>Sphingomonas</taxon>
    </lineage>
</organism>
<dbReference type="PANTHER" id="PTHR12526">
    <property type="entry name" value="GLYCOSYLTRANSFERASE"/>
    <property type="match status" value="1"/>
</dbReference>
<keyword evidence="1" id="KW-0808">Transferase</keyword>